<dbReference type="AlphaFoldDB" id="A0A2S9KHU5"/>
<dbReference type="PROSITE" id="PS50893">
    <property type="entry name" value="ABC_TRANSPORTER_2"/>
    <property type="match status" value="1"/>
</dbReference>
<accession>A0A2S9KHU5</accession>
<keyword evidence="2" id="KW-0547">Nucleotide-binding</keyword>
<feature type="domain" description="ABC transporter" evidence="4">
    <location>
        <begin position="12"/>
        <end position="242"/>
    </location>
</feature>
<dbReference type="InterPro" id="IPR015854">
    <property type="entry name" value="ABC_transpr_LolD-like"/>
</dbReference>
<dbReference type="GO" id="GO:0016887">
    <property type="term" value="F:ATP hydrolysis activity"/>
    <property type="evidence" value="ECO:0007669"/>
    <property type="project" value="InterPro"/>
</dbReference>
<dbReference type="Proteomes" id="UP000238326">
    <property type="component" value="Unassembled WGS sequence"/>
</dbReference>
<dbReference type="Pfam" id="PF00005">
    <property type="entry name" value="ABC_tran"/>
    <property type="match status" value="1"/>
</dbReference>
<protein>
    <submittedName>
        <fullName evidence="5">Methionine ABC transporter ATP-binding protein</fullName>
    </submittedName>
</protein>
<evidence type="ECO:0000313" key="5">
    <source>
        <dbReference type="EMBL" id="PRD70020.1"/>
    </source>
</evidence>
<dbReference type="InterPro" id="IPR003593">
    <property type="entry name" value="AAA+_ATPase"/>
</dbReference>
<evidence type="ECO:0000256" key="3">
    <source>
        <dbReference type="ARBA" id="ARBA00022840"/>
    </source>
</evidence>
<dbReference type="EMBL" id="PVLR01000007">
    <property type="protein sequence ID" value="PRD70020.1"/>
    <property type="molecule type" value="Genomic_DNA"/>
</dbReference>
<organism evidence="5 6">
    <name type="scientific">Malikia spinosa</name>
    <dbReference type="NCBI Taxonomy" id="86180"/>
    <lineage>
        <taxon>Bacteria</taxon>
        <taxon>Pseudomonadati</taxon>
        <taxon>Pseudomonadota</taxon>
        <taxon>Betaproteobacteria</taxon>
        <taxon>Burkholderiales</taxon>
        <taxon>Comamonadaceae</taxon>
        <taxon>Malikia</taxon>
    </lineage>
</organism>
<evidence type="ECO:0000313" key="6">
    <source>
        <dbReference type="Proteomes" id="UP000238326"/>
    </source>
</evidence>
<sequence length="242" mass="26440">MSDSATPQGPLLQVASLRFGWDSRSAPLLDIEALSLAAGESLFVCGPSGCGKSSLLGLLGGVHLPQQGSIRLLGRDLVNLGRQQRDRLRGDHIGFIFQQFNLIPYLSVEDNVLLPCRFSARRAERARQLDADPRRSAQRLLDRLGLDPALARRQAMELSVGQQQRVAAARALIGCPELLIADEPTSALDGDSQHAFLELLSEESRRARSALLFVSHDRSLASRFDRCLELQPPVRSAPGSRS</sequence>
<dbReference type="PANTHER" id="PTHR24220">
    <property type="entry name" value="IMPORT ATP-BINDING PROTEIN"/>
    <property type="match status" value="1"/>
</dbReference>
<evidence type="ECO:0000259" key="4">
    <source>
        <dbReference type="PROSITE" id="PS50893"/>
    </source>
</evidence>
<dbReference type="InterPro" id="IPR003439">
    <property type="entry name" value="ABC_transporter-like_ATP-bd"/>
</dbReference>
<dbReference type="SMART" id="SM00382">
    <property type="entry name" value="AAA"/>
    <property type="match status" value="1"/>
</dbReference>
<dbReference type="OrthoDB" id="9802264at2"/>
<comment type="caution">
    <text evidence="5">The sequence shown here is derived from an EMBL/GenBank/DDBJ whole genome shotgun (WGS) entry which is preliminary data.</text>
</comment>
<reference evidence="5 6" key="1">
    <citation type="submission" date="2018-03" db="EMBL/GenBank/DDBJ databases">
        <title>Comparative genomics illustrates the genes involved in a hyperalkaliphilic mechanisms of Serpentinomonas isolated from highly-alkaline calcium-rich serpentinized springs.</title>
        <authorList>
            <person name="Suzuki S."/>
            <person name="Ishii S."/>
            <person name="Walworth N."/>
            <person name="Bird L."/>
            <person name="Kuenen J.G."/>
            <person name="Nealson K.H."/>
        </authorList>
    </citation>
    <scope>NUCLEOTIDE SEQUENCE [LARGE SCALE GENOMIC DNA]</scope>
    <source>
        <strain evidence="5 6">83</strain>
    </source>
</reference>
<gene>
    <name evidence="5" type="ORF">C6P61_02460</name>
</gene>
<evidence type="ECO:0000256" key="1">
    <source>
        <dbReference type="ARBA" id="ARBA00022475"/>
    </source>
</evidence>
<name>A0A2S9KHU5_9BURK</name>
<keyword evidence="3 5" id="KW-0067">ATP-binding</keyword>
<dbReference type="PANTHER" id="PTHR24220:SF611">
    <property type="entry name" value="ATP-BINDING COMPONENT OF ABC TRANSPORTER-RELATED"/>
    <property type="match status" value="1"/>
</dbReference>
<dbReference type="GO" id="GO:0005886">
    <property type="term" value="C:plasma membrane"/>
    <property type="evidence" value="ECO:0007669"/>
    <property type="project" value="TreeGrafter"/>
</dbReference>
<keyword evidence="6" id="KW-1185">Reference proteome</keyword>
<dbReference type="RefSeq" id="WP_105728345.1">
    <property type="nucleotide sequence ID" value="NZ_PVLR01000007.1"/>
</dbReference>
<keyword evidence="1" id="KW-0472">Membrane</keyword>
<proteinExistence type="predicted"/>
<dbReference type="SUPFAM" id="SSF52540">
    <property type="entry name" value="P-loop containing nucleoside triphosphate hydrolases"/>
    <property type="match status" value="1"/>
</dbReference>
<dbReference type="GO" id="GO:0005524">
    <property type="term" value="F:ATP binding"/>
    <property type="evidence" value="ECO:0007669"/>
    <property type="project" value="UniProtKB-KW"/>
</dbReference>
<dbReference type="GO" id="GO:0022857">
    <property type="term" value="F:transmembrane transporter activity"/>
    <property type="evidence" value="ECO:0007669"/>
    <property type="project" value="TreeGrafter"/>
</dbReference>
<evidence type="ECO:0000256" key="2">
    <source>
        <dbReference type="ARBA" id="ARBA00022741"/>
    </source>
</evidence>
<keyword evidence="1" id="KW-1003">Cell membrane</keyword>
<dbReference type="Gene3D" id="3.40.50.300">
    <property type="entry name" value="P-loop containing nucleotide triphosphate hydrolases"/>
    <property type="match status" value="1"/>
</dbReference>
<dbReference type="InterPro" id="IPR027417">
    <property type="entry name" value="P-loop_NTPase"/>
</dbReference>